<protein>
    <submittedName>
        <fullName evidence="4">Peptidase</fullName>
    </submittedName>
</protein>
<sequence>MRTSLVRIGNSKGVRIPKAIRDQLGFTDAVEMTVRGGELVLSPVTHPRAGWEEAFRADPPRPDDENPWAGAGSLTEFDDKDWTW</sequence>
<dbReference type="GO" id="GO:0003677">
    <property type="term" value="F:DNA binding"/>
    <property type="evidence" value="ECO:0007669"/>
    <property type="project" value="UniProtKB-UniRule"/>
</dbReference>
<dbReference type="Gene3D" id="2.10.260.10">
    <property type="match status" value="1"/>
</dbReference>
<dbReference type="SMART" id="SM00966">
    <property type="entry name" value="SpoVT_AbrB"/>
    <property type="match status" value="1"/>
</dbReference>
<evidence type="ECO:0000256" key="2">
    <source>
        <dbReference type="SAM" id="MobiDB-lite"/>
    </source>
</evidence>
<dbReference type="OrthoDB" id="9795766at2"/>
<feature type="compositionally biased region" description="Basic and acidic residues" evidence="2">
    <location>
        <begin position="54"/>
        <end position="64"/>
    </location>
</feature>
<dbReference type="InterPro" id="IPR037914">
    <property type="entry name" value="SpoVT-AbrB_sf"/>
</dbReference>
<organism evidence="4 5">
    <name type="scientific">Blastochloris tepida</name>
    <dbReference type="NCBI Taxonomy" id="2233851"/>
    <lineage>
        <taxon>Bacteria</taxon>
        <taxon>Pseudomonadati</taxon>
        <taxon>Pseudomonadota</taxon>
        <taxon>Alphaproteobacteria</taxon>
        <taxon>Hyphomicrobiales</taxon>
        <taxon>Blastochloridaceae</taxon>
        <taxon>Blastochloris</taxon>
    </lineage>
</organism>
<dbReference type="RefSeq" id="WP_126396675.1">
    <property type="nucleotide sequence ID" value="NZ_AP018907.1"/>
</dbReference>
<evidence type="ECO:0000313" key="5">
    <source>
        <dbReference type="Proteomes" id="UP000266934"/>
    </source>
</evidence>
<dbReference type="KEGG" id="blag:BLTE_01360"/>
<dbReference type="InterPro" id="IPR007159">
    <property type="entry name" value="SpoVT-AbrB_dom"/>
</dbReference>
<dbReference type="PROSITE" id="PS51740">
    <property type="entry name" value="SPOVT_ABRB"/>
    <property type="match status" value="1"/>
</dbReference>
<dbReference type="SUPFAM" id="SSF89447">
    <property type="entry name" value="AbrB/MazE/MraZ-like"/>
    <property type="match status" value="1"/>
</dbReference>
<keyword evidence="1" id="KW-0238">DNA-binding</keyword>
<evidence type="ECO:0000259" key="3">
    <source>
        <dbReference type="PROSITE" id="PS51740"/>
    </source>
</evidence>
<gene>
    <name evidence="4" type="ORF">BLTE_01360</name>
</gene>
<feature type="domain" description="SpoVT-AbrB" evidence="3">
    <location>
        <begin position="3"/>
        <end position="46"/>
    </location>
</feature>
<dbReference type="Proteomes" id="UP000266934">
    <property type="component" value="Chromosome"/>
</dbReference>
<accession>A0A348FVW8</accession>
<reference evidence="4 5" key="1">
    <citation type="submission" date="2018-08" db="EMBL/GenBank/DDBJ databases">
        <title>Complete genome sequencing of Blastochloris tepida GI.</title>
        <authorList>
            <person name="Tsukatani Y."/>
            <person name="Mori H."/>
        </authorList>
    </citation>
    <scope>NUCLEOTIDE SEQUENCE [LARGE SCALE GENOMIC DNA]</scope>
    <source>
        <strain evidence="4 5">GI</strain>
    </source>
</reference>
<dbReference type="Pfam" id="PF04014">
    <property type="entry name" value="MazE_antitoxin"/>
    <property type="match status" value="1"/>
</dbReference>
<dbReference type="AlphaFoldDB" id="A0A348FVW8"/>
<feature type="region of interest" description="Disordered" evidence="2">
    <location>
        <begin position="54"/>
        <end position="84"/>
    </location>
</feature>
<proteinExistence type="predicted"/>
<dbReference type="EMBL" id="AP018907">
    <property type="protein sequence ID" value="BBF91451.1"/>
    <property type="molecule type" value="Genomic_DNA"/>
</dbReference>
<keyword evidence="5" id="KW-1185">Reference proteome</keyword>
<evidence type="ECO:0000256" key="1">
    <source>
        <dbReference type="PROSITE-ProRule" id="PRU01076"/>
    </source>
</evidence>
<name>A0A348FVW8_9HYPH</name>
<evidence type="ECO:0000313" key="4">
    <source>
        <dbReference type="EMBL" id="BBF91451.1"/>
    </source>
</evidence>